<evidence type="ECO:0000313" key="3">
    <source>
        <dbReference type="EMBL" id="CAH0478795.1"/>
    </source>
</evidence>
<keyword evidence="1" id="KW-0472">Membrane</keyword>
<keyword evidence="1" id="KW-0812">Transmembrane</keyword>
<name>A0AAU9L037_9STRA</name>
<keyword evidence="1" id="KW-1133">Transmembrane helix</keyword>
<comment type="caution">
    <text evidence="3">The sequence shown here is derived from an EMBL/GenBank/DDBJ whole genome shotgun (WGS) entry which is preliminary data.</text>
</comment>
<dbReference type="EMBL" id="CAKKTJ010000276">
    <property type="protein sequence ID" value="CAH0478795.1"/>
    <property type="molecule type" value="Genomic_DNA"/>
</dbReference>
<feature type="transmembrane region" description="Helical" evidence="1">
    <location>
        <begin position="606"/>
        <end position="628"/>
    </location>
</feature>
<accession>A0AAU9L037</accession>
<evidence type="ECO:0000256" key="1">
    <source>
        <dbReference type="SAM" id="Phobius"/>
    </source>
</evidence>
<proteinExistence type="predicted"/>
<dbReference type="Pfam" id="PF08757">
    <property type="entry name" value="CotH"/>
    <property type="match status" value="2"/>
</dbReference>
<evidence type="ECO:0008006" key="5">
    <source>
        <dbReference type="Google" id="ProtNLM"/>
    </source>
</evidence>
<sequence>MKLLTTQVLFLPLIKLQCKILEAAIVDTTCFELPIVVVSPTTIKLPMETCNQPRFPAPDCIRDPVEAKIEVIDNGNSMLNCVHGNRTAIYSGNVHYRGQSSLHFTKHQVAIKLNQDGDLLGFPADRTFVLNGPTIDDSLMRNHLAHWMFRGTNRYSPRTRHVVVFIRDRLGANDWTPRYRGIYLALEKITYTPNRVGLAQLNSACQTEEELSGGWAWQNNPLGYGDYSPNFVLNEATGLFGSGARPVLTFPEPKVLTQTMRDYFVSPKTGPLPRLYQYLFDNMTHPDELEQHIDIGSFVDYFLHSELSENSDAYRRSTYFFKDRGQPINAGPVWDFNLAYGRGGAQTTWIYKTYTFWKRLACNYKFASLVQQRWAKLRATSWSDDAITSFISTSAEPIRRQLRNCGNWKSDNLQCANVNADIDGTFDDAVNNLVNAVLSRASWMDSSVTGFYKPLNRDLCVAVGELPAYNCAADGSDKGCLLNPDLYSNAVVFPEPRKPTATNACEPSKLFGNGTAELEKPSIDPCWLSAGVYITDASITPFCGGYGFCPEGPGAKCTCTNGRHPPTCARSDDVIVPHGGLIEDSVVAQMSLLDQSIDGLAGDHTYFQYPLFFVCAFSAMVLGVALLARQNRRRHYILSSETIGATAVNLRDEHDGQRLFYGTS</sequence>
<feature type="signal peptide" evidence="2">
    <location>
        <begin position="1"/>
        <end position="23"/>
    </location>
</feature>
<evidence type="ECO:0000256" key="2">
    <source>
        <dbReference type="SAM" id="SignalP"/>
    </source>
</evidence>
<organism evidence="3 4">
    <name type="scientific">Peronospora belbahrii</name>
    <dbReference type="NCBI Taxonomy" id="622444"/>
    <lineage>
        <taxon>Eukaryota</taxon>
        <taxon>Sar</taxon>
        <taxon>Stramenopiles</taxon>
        <taxon>Oomycota</taxon>
        <taxon>Peronosporomycetes</taxon>
        <taxon>Peronosporales</taxon>
        <taxon>Peronosporaceae</taxon>
        <taxon>Peronospora</taxon>
    </lineage>
</organism>
<protein>
    <recommendedName>
        <fullName evidence="5">Spore coat protein CotH</fullName>
    </recommendedName>
</protein>
<dbReference type="Proteomes" id="UP001160483">
    <property type="component" value="Unassembled WGS sequence"/>
</dbReference>
<keyword evidence="2" id="KW-0732">Signal</keyword>
<dbReference type="InterPro" id="IPR014867">
    <property type="entry name" value="Spore_coat_CotH_CotH2/3/7"/>
</dbReference>
<feature type="chain" id="PRO_5043784576" description="Spore coat protein CotH" evidence="2">
    <location>
        <begin position="24"/>
        <end position="664"/>
    </location>
</feature>
<gene>
    <name evidence="3" type="ORF">PBS003_LOCUS5476</name>
</gene>
<evidence type="ECO:0000313" key="4">
    <source>
        <dbReference type="Proteomes" id="UP001160483"/>
    </source>
</evidence>
<reference evidence="3" key="1">
    <citation type="submission" date="2021-11" db="EMBL/GenBank/DDBJ databases">
        <authorList>
            <person name="Islam A."/>
            <person name="Islam S."/>
            <person name="Flora M.S."/>
            <person name="Rahman M."/>
            <person name="Ziaur R.M."/>
            <person name="Epstein J.H."/>
            <person name="Hassan M."/>
            <person name="Klassen M."/>
            <person name="Woodard K."/>
            <person name="Webb A."/>
            <person name="Webby R.J."/>
            <person name="El Zowalaty M.E."/>
        </authorList>
    </citation>
    <scope>NUCLEOTIDE SEQUENCE</scope>
    <source>
        <strain evidence="3">Pbs3</strain>
    </source>
</reference>
<dbReference type="AlphaFoldDB" id="A0AAU9L037"/>